<protein>
    <submittedName>
        <fullName evidence="1">Uncharacterized protein</fullName>
    </submittedName>
</protein>
<dbReference type="AlphaFoldDB" id="A0A9X0A4C0"/>
<accession>A0A9X0A4C0</accession>
<proteinExistence type="predicted"/>
<comment type="caution">
    <text evidence="1">The sequence shown here is derived from an EMBL/GenBank/DDBJ whole genome shotgun (WGS) entry which is preliminary data.</text>
</comment>
<keyword evidence="2" id="KW-1185">Reference proteome</keyword>
<reference evidence="1" key="1">
    <citation type="submission" date="2023-01" db="EMBL/GenBank/DDBJ databases">
        <title>Genome assembly of the deep-sea coral Lophelia pertusa.</title>
        <authorList>
            <person name="Herrera S."/>
            <person name="Cordes E."/>
        </authorList>
    </citation>
    <scope>NUCLEOTIDE SEQUENCE</scope>
    <source>
        <strain evidence="1">USNM1676648</strain>
        <tissue evidence="1">Polyp</tissue>
    </source>
</reference>
<evidence type="ECO:0000313" key="2">
    <source>
        <dbReference type="Proteomes" id="UP001163046"/>
    </source>
</evidence>
<sequence>MARPVSLGLDVSFLARHTQDVGLIESLYQNSAENVLSEDTSLQRASYIVYMDHTNNDYLPSASSSGNTLARVPDAGSSGLPPSYSFATGSNGADSGLVRLGESTSTSQYGPVSANNNTLNTAGDQVASQVVEPCCTEAALKSVNSGRPMLNTNFGTNSVESTINPQLLALEQHVERPREEREREEQRLEREEPNRWIQLLCSPTEVPLPFANFTIVSLESNPNSAAEFWRRVDQARARMQDRERERQGT</sequence>
<dbReference type="EMBL" id="MU825398">
    <property type="protein sequence ID" value="KAJ7393181.1"/>
    <property type="molecule type" value="Genomic_DNA"/>
</dbReference>
<dbReference type="Proteomes" id="UP001163046">
    <property type="component" value="Unassembled WGS sequence"/>
</dbReference>
<name>A0A9X0A4C0_9CNID</name>
<evidence type="ECO:0000313" key="1">
    <source>
        <dbReference type="EMBL" id="KAJ7393181.1"/>
    </source>
</evidence>
<gene>
    <name evidence="1" type="ORF">OS493_006147</name>
</gene>
<organism evidence="1 2">
    <name type="scientific">Desmophyllum pertusum</name>
    <dbReference type="NCBI Taxonomy" id="174260"/>
    <lineage>
        <taxon>Eukaryota</taxon>
        <taxon>Metazoa</taxon>
        <taxon>Cnidaria</taxon>
        <taxon>Anthozoa</taxon>
        <taxon>Hexacorallia</taxon>
        <taxon>Scleractinia</taxon>
        <taxon>Caryophylliina</taxon>
        <taxon>Caryophylliidae</taxon>
        <taxon>Desmophyllum</taxon>
    </lineage>
</organism>